<keyword evidence="6" id="KW-0418">Kinase</keyword>
<feature type="repeat" description="RCC1" evidence="3">
    <location>
        <begin position="318"/>
        <end position="369"/>
    </location>
</feature>
<dbReference type="CDD" id="cd18500">
    <property type="entry name" value="BACK_IBtk"/>
    <property type="match status" value="1"/>
</dbReference>
<dbReference type="SMART" id="SM00248">
    <property type="entry name" value="ANK"/>
    <property type="match status" value="2"/>
</dbReference>
<feature type="repeat" description="ANK" evidence="2">
    <location>
        <begin position="97"/>
        <end position="129"/>
    </location>
</feature>
<keyword evidence="2" id="KW-0040">ANK repeat</keyword>
<dbReference type="Pfam" id="PF00415">
    <property type="entry name" value="RCC1"/>
    <property type="match status" value="2"/>
</dbReference>
<sequence>MATAKISAFTSKNYEYDCTRKCRHVDHGNKITAALTKRSIDDEHLGAYIAKTCANYMDIVDDLGRSAVHLAASVNRYAILEWLLNHGAIINSRDFESGSSALHRAIYYGCIDCAVLLLRYGASLELLDDDTRCALQNVCRPRDFPIFASVQSSNEILVWGTNKNYNLGTGNSESTNTPQSVDFFRKEHISIDNVALGAYHSLFLDKKGILYSVGHGEGGRLGVGGEHSLATPKKVKIPKKSYGEHIICISASRKHSLLLTDNSAVFACGLNEDKQLGVRDAGDKLAVFREVVTLRDLNVSGLLRVIARDFHSIAYSEQCIYTWGTNHGQMGIDTDVKTVPLPKQMKLPSKTNIDFVEANNSATVVYTKDTNILLYFKCKMRTIKPPNFEALKSISVVGGDVVKSGKGTATALKLLMLTQTNVIFLWYEITQQFYRCSFSQLRISQIDKIFYKANQVFILSQGDVYKGKCQQVPIPTYMTRTDTQKHPSSTGNIWSSCDQNRTEICKEHMIRIELQRCPSVDRAVDIFCDDDFTSFAVLQESHLKYFKLPNLRHEEYNFKKLYNEVDEFDAVHDVVFHVDSETYAAHKFILYARAPGLRDILQSYEDEHIYLNFKLMTGKMFELMLKHIYTNQFPNEDDLDNIQHSLGPDCPTERIDICKLFLQFVEKFKIQSLANFLQRFFVNHIIWSKIIKHVFFFYSFTQKSPFYLPQIADKSKYRFNRLYHGDFPELYDVRIICGGDVVLPAHKCILVARLEYFNMMFTHTWAEQSTVNLSTIPPEYMRPIIEFLYSSDVENFRKQNFSETFLFNMVVYCDQFFIESLRKVCETLILDKITIRKCGEFLDFACMYNCDILKEGCLEFICQNLARVLNYKSLDVCEPDALRYINEHYRKMFKDVFDYRMITPDSDAADDELLLSFVDDFRIDLTYRMDEDDEALNKSGKQKSKESKNNMNAKRQYELEAISSMLETINVNEKNMKEAQETQSKVTKEASEMAEKLQAEARTWMKVADKKDQKKRQPVEHSPKLNEILKAEETPKLEYVSVTKINGESAAAKTPEKSLSEDLPTMTPNKGYSLNLADFTTPPSREKLSQKQRKRLSSESTTSWRTSATSATPESKPVNVPVTPPNAWGVVAQASPSAYSLSPPTGSIADPSSFANMMRGNPSNADNSFSRIVADERKQRDYYERMRNKSLVLTQIEEQAIAELREFYNVDNVTDEEITIERKSLPSTMNFAVWQRH</sequence>
<protein>
    <submittedName>
        <fullName evidence="6">Inhibitor of Bruton tyrosine kinase</fullName>
    </submittedName>
</protein>
<dbReference type="OrthoDB" id="1893551at2759"/>
<dbReference type="PROSITE" id="PS50297">
    <property type="entry name" value="ANK_REP_REGION"/>
    <property type="match status" value="2"/>
</dbReference>
<dbReference type="InterPro" id="IPR036770">
    <property type="entry name" value="Ankyrin_rpt-contain_sf"/>
</dbReference>
<dbReference type="InterPro" id="IPR011333">
    <property type="entry name" value="SKP1/BTB/POZ_sf"/>
</dbReference>
<dbReference type="GO" id="GO:0016301">
    <property type="term" value="F:kinase activity"/>
    <property type="evidence" value="ECO:0007669"/>
    <property type="project" value="UniProtKB-KW"/>
</dbReference>
<feature type="domain" description="BTB" evidence="5">
    <location>
        <begin position="731"/>
        <end position="797"/>
    </location>
</feature>
<evidence type="ECO:0000256" key="2">
    <source>
        <dbReference type="PROSITE-ProRule" id="PRU00023"/>
    </source>
</evidence>
<accession>A0A0K8WJB0</accession>
<keyword evidence="1" id="KW-0677">Repeat</keyword>
<dbReference type="EMBL" id="GDHF01001150">
    <property type="protein sequence ID" value="JAI51164.1"/>
    <property type="molecule type" value="Transcribed_RNA"/>
</dbReference>
<name>A0A0K8WJB0_BACLA</name>
<dbReference type="SUPFAM" id="SSF54695">
    <property type="entry name" value="POZ domain"/>
    <property type="match status" value="2"/>
</dbReference>
<dbReference type="PANTHER" id="PTHR22872:SF2">
    <property type="entry name" value="INHIBITOR OF BRUTON TYROSINE KINASE"/>
    <property type="match status" value="1"/>
</dbReference>
<dbReference type="Pfam" id="PF12796">
    <property type="entry name" value="Ank_2"/>
    <property type="match status" value="1"/>
</dbReference>
<dbReference type="InterPro" id="IPR009091">
    <property type="entry name" value="RCC1/BLIP-II"/>
</dbReference>
<evidence type="ECO:0000313" key="6">
    <source>
        <dbReference type="EMBL" id="JAI51164.1"/>
    </source>
</evidence>
<dbReference type="SMART" id="SM00225">
    <property type="entry name" value="BTB"/>
    <property type="match status" value="2"/>
</dbReference>
<feature type="repeat" description="ANK" evidence="2">
    <location>
        <begin position="63"/>
        <end position="95"/>
    </location>
</feature>
<dbReference type="Gene3D" id="2.130.10.30">
    <property type="entry name" value="Regulator of chromosome condensation 1/beta-lactamase-inhibitor protein II"/>
    <property type="match status" value="1"/>
</dbReference>
<feature type="region of interest" description="Disordered" evidence="4">
    <location>
        <begin position="1049"/>
        <end position="1120"/>
    </location>
</feature>
<feature type="compositionally biased region" description="Low complexity" evidence="4">
    <location>
        <begin position="1098"/>
        <end position="1112"/>
    </location>
</feature>
<gene>
    <name evidence="6" type="primary">ibtk_5</name>
    <name evidence="6" type="ORF">c0_g1_i5</name>
</gene>
<dbReference type="InterPro" id="IPR000408">
    <property type="entry name" value="Reg_chr_condens"/>
</dbReference>
<dbReference type="Pfam" id="PF00651">
    <property type="entry name" value="BTB"/>
    <property type="match status" value="2"/>
</dbReference>
<dbReference type="PROSITE" id="PS50088">
    <property type="entry name" value="ANK_REPEAT"/>
    <property type="match status" value="2"/>
</dbReference>
<dbReference type="SUPFAM" id="SSF48403">
    <property type="entry name" value="Ankyrin repeat"/>
    <property type="match status" value="1"/>
</dbReference>
<organism evidence="6">
    <name type="scientific">Bactrocera latifrons</name>
    <name type="common">Malaysian fruit fly</name>
    <name type="synonym">Chaetodacus latifrons</name>
    <dbReference type="NCBI Taxonomy" id="174628"/>
    <lineage>
        <taxon>Eukaryota</taxon>
        <taxon>Metazoa</taxon>
        <taxon>Ecdysozoa</taxon>
        <taxon>Arthropoda</taxon>
        <taxon>Hexapoda</taxon>
        <taxon>Insecta</taxon>
        <taxon>Pterygota</taxon>
        <taxon>Neoptera</taxon>
        <taxon>Endopterygota</taxon>
        <taxon>Diptera</taxon>
        <taxon>Brachycera</taxon>
        <taxon>Muscomorpha</taxon>
        <taxon>Tephritoidea</taxon>
        <taxon>Tephritidae</taxon>
        <taxon>Bactrocera</taxon>
        <taxon>Bactrocera</taxon>
    </lineage>
</organism>
<feature type="domain" description="BTB" evidence="5">
    <location>
        <begin position="572"/>
        <end position="637"/>
    </location>
</feature>
<dbReference type="Gene3D" id="3.30.710.10">
    <property type="entry name" value="Potassium Channel Kv1.1, Chain A"/>
    <property type="match status" value="2"/>
</dbReference>
<feature type="region of interest" description="Disordered" evidence="4">
    <location>
        <begin position="934"/>
        <end position="954"/>
    </location>
</feature>
<proteinExistence type="predicted"/>
<evidence type="ECO:0000256" key="1">
    <source>
        <dbReference type="ARBA" id="ARBA00022737"/>
    </source>
</evidence>
<dbReference type="InterPro" id="IPR002110">
    <property type="entry name" value="Ankyrin_rpt"/>
</dbReference>
<evidence type="ECO:0000256" key="4">
    <source>
        <dbReference type="SAM" id="MobiDB-lite"/>
    </source>
</evidence>
<dbReference type="Gene3D" id="1.25.40.20">
    <property type="entry name" value="Ankyrin repeat-containing domain"/>
    <property type="match status" value="1"/>
</dbReference>
<feature type="repeat" description="RCC1" evidence="3">
    <location>
        <begin position="154"/>
        <end position="207"/>
    </location>
</feature>
<dbReference type="InterPro" id="IPR051625">
    <property type="entry name" value="Signaling_Regulatory_Domain"/>
</dbReference>
<keyword evidence="6" id="KW-0808">Transferase</keyword>
<feature type="repeat" description="RCC1" evidence="3">
    <location>
        <begin position="208"/>
        <end position="262"/>
    </location>
</feature>
<dbReference type="PANTHER" id="PTHR22872">
    <property type="entry name" value="BTK-BINDING PROTEIN-RELATED"/>
    <property type="match status" value="1"/>
</dbReference>
<dbReference type="AlphaFoldDB" id="A0A0K8WJB0"/>
<reference evidence="6" key="1">
    <citation type="submission" date="2015-06" db="EMBL/GenBank/DDBJ databases">
        <authorList>
            <person name="Hoefler B.C."/>
            <person name="Straight P.D."/>
        </authorList>
    </citation>
    <scope>NUCLEOTIDE SEQUENCE</scope>
</reference>
<evidence type="ECO:0000256" key="3">
    <source>
        <dbReference type="PROSITE-ProRule" id="PRU00235"/>
    </source>
</evidence>
<dbReference type="SUPFAM" id="SSF50985">
    <property type="entry name" value="RCC1/BLIP-II"/>
    <property type="match status" value="1"/>
</dbReference>
<dbReference type="InterPro" id="IPR000210">
    <property type="entry name" value="BTB/POZ_dom"/>
</dbReference>
<dbReference type="PROSITE" id="PS50097">
    <property type="entry name" value="BTB"/>
    <property type="match status" value="2"/>
</dbReference>
<dbReference type="PROSITE" id="PS50012">
    <property type="entry name" value="RCC1_3"/>
    <property type="match status" value="3"/>
</dbReference>
<evidence type="ECO:0000259" key="5">
    <source>
        <dbReference type="PROSITE" id="PS50097"/>
    </source>
</evidence>